<accession>E4XGF2</accession>
<organism evidence="2">
    <name type="scientific">Oikopleura dioica</name>
    <name type="common">Tunicate</name>
    <dbReference type="NCBI Taxonomy" id="34765"/>
    <lineage>
        <taxon>Eukaryota</taxon>
        <taxon>Metazoa</taxon>
        <taxon>Chordata</taxon>
        <taxon>Tunicata</taxon>
        <taxon>Appendicularia</taxon>
        <taxon>Copelata</taxon>
        <taxon>Oikopleuridae</taxon>
        <taxon>Oikopleura</taxon>
    </lineage>
</organism>
<proteinExistence type="predicted"/>
<keyword evidence="3" id="KW-1185">Reference proteome</keyword>
<name>E4XGF2_OIKDI</name>
<dbReference type="OrthoDB" id="10389688at2759"/>
<evidence type="ECO:0000313" key="2">
    <source>
        <dbReference type="EMBL" id="CBY09750.1"/>
    </source>
</evidence>
<evidence type="ECO:0000256" key="1">
    <source>
        <dbReference type="SAM" id="MobiDB-lite"/>
    </source>
</evidence>
<dbReference type="EMBL" id="FN653047">
    <property type="protein sequence ID" value="CBY09750.1"/>
    <property type="molecule type" value="Genomic_DNA"/>
</dbReference>
<feature type="compositionally biased region" description="Basic and acidic residues" evidence="1">
    <location>
        <begin position="228"/>
        <end position="246"/>
    </location>
</feature>
<feature type="region of interest" description="Disordered" evidence="1">
    <location>
        <begin position="142"/>
        <end position="167"/>
    </location>
</feature>
<protein>
    <submittedName>
        <fullName evidence="2">Uncharacterized protein</fullName>
    </submittedName>
</protein>
<feature type="region of interest" description="Disordered" evidence="1">
    <location>
        <begin position="210"/>
        <end position="246"/>
    </location>
</feature>
<evidence type="ECO:0000313" key="3">
    <source>
        <dbReference type="Proteomes" id="UP000001307"/>
    </source>
</evidence>
<sequence>MTTDLSGAKARSYKGRKFSFGNGPLATVRRINSYFDNVDSIASSLADLVSLFDQIKFKEYSPENDEYIVEETKICMKPSDTLTGVKDAFKLLNVTLRESGATTRFSKREGAIFLIDHLLTCRSPNFPTLMGMLNMRKKQKYRKDVPVNKPSNCIRLQPEPSNNKRLPSKDLRTIKAEVGPLPLIWTIDILPKSISKKEDGTEVTMLPARLNRPARNRRRNPNAPLKQIPDKANHQRKRVSGEKAAEKISNIHKSKRVKLKKLKLPVGISSRKFKQMKKCTVVLHPLNPEKYKDLLMK</sequence>
<dbReference type="Proteomes" id="UP000001307">
    <property type="component" value="Unassembled WGS sequence"/>
</dbReference>
<dbReference type="AlphaFoldDB" id="E4XGF2"/>
<gene>
    <name evidence="2" type="ORF">GSOID_T00010561001</name>
</gene>
<reference evidence="2" key="1">
    <citation type="journal article" date="2010" name="Science">
        <title>Plasticity of animal genome architecture unmasked by rapid evolution of a pelagic tunicate.</title>
        <authorList>
            <person name="Denoeud F."/>
            <person name="Henriet S."/>
            <person name="Mungpakdee S."/>
            <person name="Aury J.M."/>
            <person name="Da Silva C."/>
            <person name="Brinkmann H."/>
            <person name="Mikhaleva J."/>
            <person name="Olsen L.C."/>
            <person name="Jubin C."/>
            <person name="Canestro C."/>
            <person name="Bouquet J.M."/>
            <person name="Danks G."/>
            <person name="Poulain J."/>
            <person name="Campsteijn C."/>
            <person name="Adamski M."/>
            <person name="Cross I."/>
            <person name="Yadetie F."/>
            <person name="Muffato M."/>
            <person name="Louis A."/>
            <person name="Butcher S."/>
            <person name="Tsagkogeorga G."/>
            <person name="Konrad A."/>
            <person name="Singh S."/>
            <person name="Jensen M.F."/>
            <person name="Cong E.H."/>
            <person name="Eikeseth-Otteraa H."/>
            <person name="Noel B."/>
            <person name="Anthouard V."/>
            <person name="Porcel B.M."/>
            <person name="Kachouri-Lafond R."/>
            <person name="Nishino A."/>
            <person name="Ugolini M."/>
            <person name="Chourrout P."/>
            <person name="Nishida H."/>
            <person name="Aasland R."/>
            <person name="Huzurbazar S."/>
            <person name="Westhof E."/>
            <person name="Delsuc F."/>
            <person name="Lehrach H."/>
            <person name="Reinhardt R."/>
            <person name="Weissenbach J."/>
            <person name="Roy S.W."/>
            <person name="Artiguenave F."/>
            <person name="Postlethwait J.H."/>
            <person name="Manak J.R."/>
            <person name="Thompson E.M."/>
            <person name="Jaillon O."/>
            <person name="Du Pasquier L."/>
            <person name="Boudinot P."/>
            <person name="Liberles D.A."/>
            <person name="Volff J.N."/>
            <person name="Philippe H."/>
            <person name="Lenhard B."/>
            <person name="Roest Crollius H."/>
            <person name="Wincker P."/>
            <person name="Chourrout D."/>
        </authorList>
    </citation>
    <scope>NUCLEOTIDE SEQUENCE [LARGE SCALE GENOMIC DNA]</scope>
</reference>
<dbReference type="InParanoid" id="E4XGF2"/>